<accession>B0E1R9</accession>
<evidence type="ECO:0000313" key="2">
    <source>
        <dbReference type="Proteomes" id="UP000001194"/>
    </source>
</evidence>
<gene>
    <name evidence="1" type="ORF">LACBIDRAFT_316860</name>
</gene>
<dbReference type="RefSeq" id="XP_001890117.1">
    <property type="nucleotide sequence ID" value="XM_001890082.1"/>
</dbReference>
<dbReference type="KEGG" id="lbc:LACBIDRAFT_316860"/>
<name>B0E1R9_LACBS</name>
<organism evidence="2">
    <name type="scientific">Laccaria bicolor (strain S238N-H82 / ATCC MYA-4686)</name>
    <name type="common">Bicoloured deceiver</name>
    <name type="synonym">Laccaria laccata var. bicolor</name>
    <dbReference type="NCBI Taxonomy" id="486041"/>
    <lineage>
        <taxon>Eukaryota</taxon>
        <taxon>Fungi</taxon>
        <taxon>Dikarya</taxon>
        <taxon>Basidiomycota</taxon>
        <taxon>Agaricomycotina</taxon>
        <taxon>Agaricomycetes</taxon>
        <taxon>Agaricomycetidae</taxon>
        <taxon>Agaricales</taxon>
        <taxon>Agaricineae</taxon>
        <taxon>Hydnangiaceae</taxon>
        <taxon>Laccaria</taxon>
    </lineage>
</organism>
<dbReference type="InParanoid" id="B0E1R9"/>
<dbReference type="EMBL" id="DS547169">
    <property type="protein sequence ID" value="EDQ99220.1"/>
    <property type="molecule type" value="Genomic_DNA"/>
</dbReference>
<protein>
    <submittedName>
        <fullName evidence="1">Predicted protein</fullName>
    </submittedName>
</protein>
<dbReference type="Proteomes" id="UP000001194">
    <property type="component" value="Unassembled WGS sequence"/>
</dbReference>
<dbReference type="GeneID" id="6085789"/>
<reference evidence="1 2" key="1">
    <citation type="journal article" date="2008" name="Nature">
        <title>The genome of Laccaria bicolor provides insights into mycorrhizal symbiosis.</title>
        <authorList>
            <person name="Martin F."/>
            <person name="Aerts A."/>
            <person name="Ahren D."/>
            <person name="Brun A."/>
            <person name="Danchin E.G.J."/>
            <person name="Duchaussoy F."/>
            <person name="Gibon J."/>
            <person name="Kohler A."/>
            <person name="Lindquist E."/>
            <person name="Pereda V."/>
            <person name="Salamov A."/>
            <person name="Shapiro H.J."/>
            <person name="Wuyts J."/>
            <person name="Blaudez D."/>
            <person name="Buee M."/>
            <person name="Brokstein P."/>
            <person name="Canbaeck B."/>
            <person name="Cohen D."/>
            <person name="Courty P.E."/>
            <person name="Coutinho P.M."/>
            <person name="Delaruelle C."/>
            <person name="Detter J.C."/>
            <person name="Deveau A."/>
            <person name="DiFazio S."/>
            <person name="Duplessis S."/>
            <person name="Fraissinet-Tachet L."/>
            <person name="Lucic E."/>
            <person name="Frey-Klett P."/>
            <person name="Fourrey C."/>
            <person name="Feussner I."/>
            <person name="Gay G."/>
            <person name="Grimwood J."/>
            <person name="Hoegger P.J."/>
            <person name="Jain P."/>
            <person name="Kilaru S."/>
            <person name="Labbe J."/>
            <person name="Lin Y.C."/>
            <person name="Legue V."/>
            <person name="Le Tacon F."/>
            <person name="Marmeisse R."/>
            <person name="Melayah D."/>
            <person name="Montanini B."/>
            <person name="Muratet M."/>
            <person name="Nehls U."/>
            <person name="Niculita-Hirzel H."/>
            <person name="Oudot-Le Secq M.P."/>
            <person name="Peter M."/>
            <person name="Quesneville H."/>
            <person name="Rajashekar B."/>
            <person name="Reich M."/>
            <person name="Rouhier N."/>
            <person name="Schmutz J."/>
            <person name="Yin T."/>
            <person name="Chalot M."/>
            <person name="Henrissat B."/>
            <person name="Kuees U."/>
            <person name="Lucas S."/>
            <person name="Van de Peer Y."/>
            <person name="Podila G.K."/>
            <person name="Polle A."/>
            <person name="Pukkila P.J."/>
            <person name="Richardson P.M."/>
            <person name="Rouze P."/>
            <person name="Sanders I.R."/>
            <person name="Stajich J.E."/>
            <person name="Tunlid A."/>
            <person name="Tuskan G."/>
            <person name="Grigoriev I.V."/>
        </authorList>
    </citation>
    <scope>NUCLEOTIDE SEQUENCE [LARGE SCALE GENOMIC DNA]</scope>
    <source>
        <strain evidence="2">S238N-H82 / ATCC MYA-4686</strain>
    </source>
</reference>
<evidence type="ECO:0000313" key="1">
    <source>
        <dbReference type="EMBL" id="EDQ99220.1"/>
    </source>
</evidence>
<proteinExistence type="predicted"/>
<keyword evidence="2" id="KW-1185">Reference proteome</keyword>
<sequence length="64" mass="7173">MPCGAFQEGIAVVELGIVKTARHVCNGKAVRAGVVDLQERYTDDQLEPTESLRARYRVVVQRWS</sequence>
<dbReference type="AlphaFoldDB" id="B0E1R9"/>
<dbReference type="HOGENOM" id="CLU_2868063_0_0_1"/>